<evidence type="ECO:0000313" key="2">
    <source>
        <dbReference type="EMBL" id="CAE09705.1"/>
    </source>
</evidence>
<dbReference type="HOGENOM" id="CLU_1494286_0_0_7"/>
<accession>Q7MSD0</accession>
<proteinExistence type="predicted"/>
<dbReference type="Gene3D" id="2.40.50.90">
    <property type="match status" value="1"/>
</dbReference>
<evidence type="ECO:0000313" key="3">
    <source>
        <dbReference type="Proteomes" id="UP000000422"/>
    </source>
</evidence>
<sequence>MKRWLFALLLALGGLKAYEAPLSLSAILKEVHQAALFTLYAPSYGYLYCSLYGAVAPLYTDSDSPCQIDPKKAREMRYHARNFTLRQLYMEQQYRLGYVQGFCLLQAGAHLFNATLIKEGYAVAQNSETSGESELLRGELFRLEEIARREQKGLWKEWKEEMECLSLIANSRR</sequence>
<name>Q7MSD0_WOLSU</name>
<evidence type="ECO:0000259" key="1">
    <source>
        <dbReference type="Pfam" id="PF00565"/>
    </source>
</evidence>
<dbReference type="RefSeq" id="WP_011138505.1">
    <property type="nucleotide sequence ID" value="NC_005090.1"/>
</dbReference>
<dbReference type="InterPro" id="IPR035437">
    <property type="entry name" value="SNase_OB-fold_sf"/>
</dbReference>
<gene>
    <name evidence="2" type="primary">purH</name>
    <name evidence="2" type="ordered locus">WS0571</name>
</gene>
<reference evidence="2 3" key="1">
    <citation type="journal article" date="2003" name="Proc. Natl. Acad. Sci. U.S.A.">
        <title>Complete genome sequence and analysis of Wolinella succinogenes.</title>
        <authorList>
            <person name="Baar C."/>
            <person name="Eppinger M."/>
            <person name="Raddatz G."/>
            <person name="Simon JM."/>
            <person name="Lanz C."/>
            <person name="Klimmek O."/>
            <person name="Nandakumar R."/>
            <person name="Gross R."/>
            <person name="Rosinus A."/>
            <person name="Keller H."/>
            <person name="Jagtap P."/>
            <person name="Linke B."/>
            <person name="Meyer F."/>
            <person name="Lederer H."/>
            <person name="Schuster S.C."/>
        </authorList>
    </citation>
    <scope>NUCLEOTIDE SEQUENCE [LARGE SCALE GENOMIC DNA]</scope>
    <source>
        <strain evidence="3">ATCC 29543 / DSM 1740 / CCUG 13145 / JCM 31913 / LMG 7466 / NCTC 11488 / FDC 602W</strain>
    </source>
</reference>
<dbReference type="KEGG" id="wsu:WS0571"/>
<dbReference type="Proteomes" id="UP000000422">
    <property type="component" value="Chromosome"/>
</dbReference>
<dbReference type="Pfam" id="PF00565">
    <property type="entry name" value="SNase"/>
    <property type="match status" value="1"/>
</dbReference>
<organism evidence="3">
    <name type="scientific">Wolinella succinogenes (strain ATCC 29543 / DSM 1740 / CCUG 13145 / JCM 31913 / LMG 7466 / NCTC 11488 / FDC 602W)</name>
    <name type="common">Vibrio succinogenes</name>
    <dbReference type="NCBI Taxonomy" id="273121"/>
    <lineage>
        <taxon>Bacteria</taxon>
        <taxon>Pseudomonadati</taxon>
        <taxon>Campylobacterota</taxon>
        <taxon>Epsilonproteobacteria</taxon>
        <taxon>Campylobacterales</taxon>
        <taxon>Helicobacteraceae</taxon>
        <taxon>Wolinella</taxon>
    </lineage>
</organism>
<feature type="domain" description="TNase-like" evidence="1">
    <location>
        <begin position="108"/>
        <end position="157"/>
    </location>
</feature>
<protein>
    <recommendedName>
        <fullName evidence="1">TNase-like domain-containing protein</fullName>
    </recommendedName>
</protein>
<dbReference type="eggNOG" id="ENOG5032EXQ">
    <property type="taxonomic scope" value="Bacteria"/>
</dbReference>
<dbReference type="EMBL" id="BX571658">
    <property type="protein sequence ID" value="CAE09705.1"/>
    <property type="molecule type" value="Genomic_DNA"/>
</dbReference>
<dbReference type="STRING" id="273121.WS0571"/>
<dbReference type="InterPro" id="IPR016071">
    <property type="entry name" value="Staphylococal_nuclease_OB-fold"/>
</dbReference>
<keyword evidence="3" id="KW-1185">Reference proteome</keyword>
<dbReference type="AlphaFoldDB" id="Q7MSD0"/>
<dbReference type="SUPFAM" id="SSF50199">
    <property type="entry name" value="Staphylococcal nuclease"/>
    <property type="match status" value="1"/>
</dbReference>